<keyword evidence="6" id="KW-0131">Cell cycle</keyword>
<comment type="subcellular location">
    <subcellularLocation>
        <location evidence="1">Nucleus</location>
    </subcellularLocation>
</comment>
<dbReference type="Gene3D" id="6.10.250.90">
    <property type="match status" value="1"/>
</dbReference>
<evidence type="ECO:0000256" key="4">
    <source>
        <dbReference type="ARBA" id="ARBA00022776"/>
    </source>
</evidence>
<dbReference type="EMBL" id="KV906648">
    <property type="protein sequence ID" value="OON14447.1"/>
    <property type="molecule type" value="Genomic_DNA"/>
</dbReference>
<feature type="coiled-coil region" evidence="7">
    <location>
        <begin position="417"/>
        <end position="507"/>
    </location>
</feature>
<dbReference type="Proteomes" id="UP000243686">
    <property type="component" value="Unassembled WGS sequence"/>
</dbReference>
<keyword evidence="9" id="KW-1185">Reference proteome</keyword>
<dbReference type="Gene3D" id="3.30.457.60">
    <property type="match status" value="1"/>
</dbReference>
<dbReference type="GO" id="GO:0007094">
    <property type="term" value="P:mitotic spindle assembly checkpoint signaling"/>
    <property type="evidence" value="ECO:0007669"/>
    <property type="project" value="InterPro"/>
</dbReference>
<protein>
    <recommendedName>
        <fullName evidence="10">Spindle assembly checkpoint component MAD1</fullName>
    </recommendedName>
</protein>
<comment type="similarity">
    <text evidence="2">Belongs to the MAD1 family.</text>
</comment>
<dbReference type="Pfam" id="PF05557">
    <property type="entry name" value="MAD"/>
    <property type="match status" value="1"/>
</dbReference>
<dbReference type="Gene3D" id="1.20.5.170">
    <property type="match status" value="1"/>
</dbReference>
<dbReference type="GO" id="GO:0051315">
    <property type="term" value="P:attachment of mitotic spindle microtubules to kinetochore"/>
    <property type="evidence" value="ECO:0007669"/>
    <property type="project" value="TreeGrafter"/>
</dbReference>
<name>A0A1S8WJ26_OPIVI</name>
<evidence type="ECO:0000256" key="3">
    <source>
        <dbReference type="ARBA" id="ARBA00022618"/>
    </source>
</evidence>
<dbReference type="SUPFAM" id="SSF75704">
    <property type="entry name" value="Mitotic arrest deficient-like 1, Mad1"/>
    <property type="match status" value="1"/>
</dbReference>
<proteinExistence type="inferred from homology"/>
<sequence length="660" mass="75661">MIHTYQSSAIVPTSERTLLALNADSKMSVITAQKRSSDFALSTLQAEHERKELESDKYKLMTDCGVLKIKVDLLEKENEAERNRMREFEEQMNERLDKTVKACNVSESTLLLELERLRAESFDARRLQMELEREKAESDAKVAKLSALLDARSKRLQELETFVTERKSELDEYKELKLAVQDLQAQKKSLEDRLKLEENRLPVNEHIHSNLKSAGYLAKLELEHNRVKSAYKSLSKERADWLITKEENRDLRAQVEQLKVWRERALNAENALAEKQDLYSLNTSGAISPGRVQRLERENQLLLAEQGELRTEATQLRHQLEQTNAKLHCLTSQRTQIAGIPQSFTEPCNWDRPQLLETPIQLLQDTAGIFRFGIGKQVGVSDEVVLMSRTLTLTAFANSGFEPLQINTFISSASLSLVSFSRRIADLENRLSETETAKLALEEKLEIFESQGSYDPRVTTVVTLKANPMSTLKTNQSNELAHLRHENERFRQRIKVLEDCLSRLREAKAKSSNHLLSNEPTVGLSGVTMVVNERLQENPDPLSELAEVREQLRVERLRSDRLMEMFDKASTKFRGACRELLGYRIDMNTADEYKVRSAFVSDPKEYILFKRVNGKFELQATDYSCTLPDDIRSYLNTNNGTAGFFAALTMFYLQQNTLLI</sequence>
<keyword evidence="4" id="KW-0498">Mitosis</keyword>
<keyword evidence="3" id="KW-0132">Cell division</keyword>
<dbReference type="GO" id="GO:0072686">
    <property type="term" value="C:mitotic spindle"/>
    <property type="evidence" value="ECO:0007669"/>
    <property type="project" value="TreeGrafter"/>
</dbReference>
<evidence type="ECO:0008006" key="10">
    <source>
        <dbReference type="Google" id="ProtNLM"/>
    </source>
</evidence>
<evidence type="ECO:0000313" key="8">
    <source>
        <dbReference type="EMBL" id="OON14447.1"/>
    </source>
</evidence>
<evidence type="ECO:0000256" key="5">
    <source>
        <dbReference type="ARBA" id="ARBA00023242"/>
    </source>
</evidence>
<evidence type="ECO:0000256" key="7">
    <source>
        <dbReference type="SAM" id="Coils"/>
    </source>
</evidence>
<dbReference type="InterPro" id="IPR008672">
    <property type="entry name" value="Mad1"/>
</dbReference>
<evidence type="ECO:0000256" key="1">
    <source>
        <dbReference type="ARBA" id="ARBA00004123"/>
    </source>
</evidence>
<keyword evidence="5" id="KW-0539">Nucleus</keyword>
<reference evidence="8 9" key="1">
    <citation type="submission" date="2015-03" db="EMBL/GenBank/DDBJ databases">
        <title>Draft genome of the nematode, Opisthorchis viverrini.</title>
        <authorList>
            <person name="Mitreva M."/>
        </authorList>
    </citation>
    <scope>NUCLEOTIDE SEQUENCE [LARGE SCALE GENOMIC DNA]</scope>
    <source>
        <strain evidence="8">Khon Kaen</strain>
    </source>
</reference>
<evidence type="ECO:0000313" key="9">
    <source>
        <dbReference type="Proteomes" id="UP000243686"/>
    </source>
</evidence>
<keyword evidence="7" id="KW-0175">Coiled coil</keyword>
<gene>
    <name evidence="8" type="ORF">X801_09763</name>
</gene>
<evidence type="ECO:0000256" key="6">
    <source>
        <dbReference type="ARBA" id="ARBA00023306"/>
    </source>
</evidence>
<dbReference type="GO" id="GO:0051301">
    <property type="term" value="P:cell division"/>
    <property type="evidence" value="ECO:0007669"/>
    <property type="project" value="UniProtKB-KW"/>
</dbReference>
<accession>A0A1S8WJ26</accession>
<dbReference type="PANTHER" id="PTHR23168">
    <property type="entry name" value="MITOTIC SPINDLE ASSEMBLY CHECKPOINT PROTEIN MAD1 MITOTIC ARREST DEFICIENT-LIKE PROTEIN 1"/>
    <property type="match status" value="1"/>
</dbReference>
<organism evidence="8 9">
    <name type="scientific">Opisthorchis viverrini</name>
    <name type="common">Southeast Asian liver fluke</name>
    <dbReference type="NCBI Taxonomy" id="6198"/>
    <lineage>
        <taxon>Eukaryota</taxon>
        <taxon>Metazoa</taxon>
        <taxon>Spiralia</taxon>
        <taxon>Lophotrochozoa</taxon>
        <taxon>Platyhelminthes</taxon>
        <taxon>Trematoda</taxon>
        <taxon>Digenea</taxon>
        <taxon>Opisthorchiida</taxon>
        <taxon>Opisthorchiata</taxon>
        <taxon>Opisthorchiidae</taxon>
        <taxon>Opisthorchis</taxon>
    </lineage>
</organism>
<dbReference type="GO" id="GO:0005635">
    <property type="term" value="C:nuclear envelope"/>
    <property type="evidence" value="ECO:0007669"/>
    <property type="project" value="TreeGrafter"/>
</dbReference>
<dbReference type="GO" id="GO:0000776">
    <property type="term" value="C:kinetochore"/>
    <property type="evidence" value="ECO:0007669"/>
    <property type="project" value="TreeGrafter"/>
</dbReference>
<feature type="non-terminal residue" evidence="8">
    <location>
        <position position="660"/>
    </location>
</feature>
<dbReference type="AlphaFoldDB" id="A0A1S8WJ26"/>
<evidence type="ECO:0000256" key="2">
    <source>
        <dbReference type="ARBA" id="ARBA00008029"/>
    </source>
</evidence>
<feature type="coiled-coil region" evidence="7">
    <location>
        <begin position="71"/>
        <end position="333"/>
    </location>
</feature>
<dbReference type="PANTHER" id="PTHR23168:SF0">
    <property type="entry name" value="MITOTIC SPINDLE ASSEMBLY CHECKPOINT PROTEIN MAD1"/>
    <property type="match status" value="1"/>
</dbReference>